<name>A0AAN6SWG9_9PEZI</name>
<dbReference type="AlphaFoldDB" id="A0AAN6SWG9"/>
<evidence type="ECO:0000256" key="2">
    <source>
        <dbReference type="ARBA" id="ARBA00022679"/>
    </source>
</evidence>
<protein>
    <submittedName>
        <fullName evidence="4">S-adenosyl-L-methionine-dependent methyltransferase</fullName>
    </submittedName>
</protein>
<dbReference type="InterPro" id="IPR002052">
    <property type="entry name" value="DNA_methylase_N6_adenine_CS"/>
</dbReference>
<keyword evidence="1 4" id="KW-0489">Methyltransferase</keyword>
<dbReference type="Proteomes" id="UP001303115">
    <property type="component" value="Unassembled WGS sequence"/>
</dbReference>
<gene>
    <name evidence="4" type="ORF">C8A01DRAFT_30992</name>
</gene>
<dbReference type="GO" id="GO:0005739">
    <property type="term" value="C:mitochondrion"/>
    <property type="evidence" value="ECO:0007669"/>
    <property type="project" value="TreeGrafter"/>
</dbReference>
<dbReference type="GO" id="GO:0008276">
    <property type="term" value="F:protein methyltransferase activity"/>
    <property type="evidence" value="ECO:0007669"/>
    <property type="project" value="InterPro"/>
</dbReference>
<keyword evidence="5" id="KW-1185">Reference proteome</keyword>
<dbReference type="InterPro" id="IPR050320">
    <property type="entry name" value="N5-glutamine_MTase"/>
</dbReference>
<dbReference type="Gene3D" id="1.10.8.10">
    <property type="entry name" value="DNA helicase RuvA subunit, C-terminal domain"/>
    <property type="match status" value="1"/>
</dbReference>
<dbReference type="GO" id="GO:0003676">
    <property type="term" value="F:nucleic acid binding"/>
    <property type="evidence" value="ECO:0007669"/>
    <property type="project" value="InterPro"/>
</dbReference>
<dbReference type="GO" id="GO:0032259">
    <property type="term" value="P:methylation"/>
    <property type="evidence" value="ECO:0007669"/>
    <property type="project" value="UniProtKB-KW"/>
</dbReference>
<evidence type="ECO:0000256" key="3">
    <source>
        <dbReference type="ARBA" id="ARBA00022691"/>
    </source>
</evidence>
<sequence length="379" mass="41402">MPRLPPSLFWRARREISPLAAQLLPACRDLQSAANELRWIREHVQDTKSPIPAKLRVWMLVEKRAKGVPLQYVLGTQPFGHLEIKCRSGVLIPRPETEAYTLHLATPLSQQSHPAPSSLSILDLCTGTGCIPLLLLHSLLTTNPSTPTPPPIHIHGIDISPQAISLARANHAHNIALGHLPPAPQSSPRYKLTFSQHDIFSPTLLHNLPPFQKIDLLVSNPPYISHADFARTTARAVRNHEPRLALVPPPPPLGDRDPTSAGYQYQCQPQDIFYARLLEIVSLLKPERVLMEVGGWEQALRVVGLVTGTGDGEKGVGGGCGDVAGKYEVEVWRDEPAVRGKGGERVEVGGREVVVRGVGKGRAVYLVRRGSIPPSSSSE</sequence>
<dbReference type="InterPro" id="IPR004556">
    <property type="entry name" value="HemK-like"/>
</dbReference>
<dbReference type="CDD" id="cd02440">
    <property type="entry name" value="AdoMet_MTases"/>
    <property type="match status" value="1"/>
</dbReference>
<dbReference type="SUPFAM" id="SSF53335">
    <property type="entry name" value="S-adenosyl-L-methionine-dependent methyltransferases"/>
    <property type="match status" value="1"/>
</dbReference>
<reference evidence="5" key="1">
    <citation type="journal article" date="2023" name="Mol. Phylogenet. Evol.">
        <title>Genome-scale phylogeny and comparative genomics of the fungal order Sordariales.</title>
        <authorList>
            <person name="Hensen N."/>
            <person name="Bonometti L."/>
            <person name="Westerberg I."/>
            <person name="Brannstrom I.O."/>
            <person name="Guillou S."/>
            <person name="Cros-Aarteil S."/>
            <person name="Calhoun S."/>
            <person name="Haridas S."/>
            <person name="Kuo A."/>
            <person name="Mondo S."/>
            <person name="Pangilinan J."/>
            <person name="Riley R."/>
            <person name="LaButti K."/>
            <person name="Andreopoulos B."/>
            <person name="Lipzen A."/>
            <person name="Chen C."/>
            <person name="Yan M."/>
            <person name="Daum C."/>
            <person name="Ng V."/>
            <person name="Clum A."/>
            <person name="Steindorff A."/>
            <person name="Ohm R.A."/>
            <person name="Martin F."/>
            <person name="Silar P."/>
            <person name="Natvig D.O."/>
            <person name="Lalanne C."/>
            <person name="Gautier V."/>
            <person name="Ament-Velasquez S.L."/>
            <person name="Kruys A."/>
            <person name="Hutchinson M.I."/>
            <person name="Powell A.J."/>
            <person name="Barry K."/>
            <person name="Miller A.N."/>
            <person name="Grigoriev I.V."/>
            <person name="Debuchy R."/>
            <person name="Gladieux P."/>
            <person name="Hiltunen Thoren M."/>
            <person name="Johannesson H."/>
        </authorList>
    </citation>
    <scope>NUCLEOTIDE SEQUENCE [LARGE SCALE GENOMIC DNA]</scope>
    <source>
        <strain evidence="5">CBS 284.82</strain>
    </source>
</reference>
<dbReference type="Gene3D" id="3.40.50.150">
    <property type="entry name" value="Vaccinia Virus protein VP39"/>
    <property type="match status" value="1"/>
</dbReference>
<comment type="caution">
    <text evidence="4">The sequence shown here is derived from an EMBL/GenBank/DDBJ whole genome shotgun (WGS) entry which is preliminary data.</text>
</comment>
<evidence type="ECO:0000313" key="4">
    <source>
        <dbReference type="EMBL" id="KAK4044810.1"/>
    </source>
</evidence>
<dbReference type="PROSITE" id="PS00092">
    <property type="entry name" value="N6_MTASE"/>
    <property type="match status" value="1"/>
</dbReference>
<accession>A0AAN6SWG9</accession>
<keyword evidence="3" id="KW-0949">S-adenosyl-L-methionine</keyword>
<dbReference type="InterPro" id="IPR029063">
    <property type="entry name" value="SAM-dependent_MTases_sf"/>
</dbReference>
<dbReference type="PANTHER" id="PTHR18895">
    <property type="entry name" value="HEMK METHYLTRANSFERASE"/>
    <property type="match status" value="1"/>
</dbReference>
<dbReference type="PANTHER" id="PTHR18895:SF74">
    <property type="entry name" value="MTRF1L RELEASE FACTOR GLUTAMINE METHYLTRANSFERASE"/>
    <property type="match status" value="1"/>
</dbReference>
<organism evidence="4 5">
    <name type="scientific">Parachaetomium inaequale</name>
    <dbReference type="NCBI Taxonomy" id="2588326"/>
    <lineage>
        <taxon>Eukaryota</taxon>
        <taxon>Fungi</taxon>
        <taxon>Dikarya</taxon>
        <taxon>Ascomycota</taxon>
        <taxon>Pezizomycotina</taxon>
        <taxon>Sordariomycetes</taxon>
        <taxon>Sordariomycetidae</taxon>
        <taxon>Sordariales</taxon>
        <taxon>Chaetomiaceae</taxon>
        <taxon>Parachaetomium</taxon>
    </lineage>
</organism>
<dbReference type="EMBL" id="MU854316">
    <property type="protein sequence ID" value="KAK4044810.1"/>
    <property type="molecule type" value="Genomic_DNA"/>
</dbReference>
<keyword evidence="2" id="KW-0808">Transferase</keyword>
<evidence type="ECO:0000313" key="5">
    <source>
        <dbReference type="Proteomes" id="UP001303115"/>
    </source>
</evidence>
<proteinExistence type="predicted"/>
<evidence type="ECO:0000256" key="1">
    <source>
        <dbReference type="ARBA" id="ARBA00022603"/>
    </source>
</evidence>
<dbReference type="NCBIfam" id="TIGR00536">
    <property type="entry name" value="hemK_fam"/>
    <property type="match status" value="1"/>
</dbReference>